<proteinExistence type="predicted"/>
<feature type="domain" description="HTH cro/C1-type" evidence="1">
    <location>
        <begin position="13"/>
        <end position="67"/>
    </location>
</feature>
<dbReference type="CDD" id="cd00093">
    <property type="entry name" value="HTH_XRE"/>
    <property type="match status" value="1"/>
</dbReference>
<dbReference type="Pfam" id="PF13560">
    <property type="entry name" value="HTH_31"/>
    <property type="match status" value="1"/>
</dbReference>
<dbReference type="SMART" id="SM00530">
    <property type="entry name" value="HTH_XRE"/>
    <property type="match status" value="1"/>
</dbReference>
<evidence type="ECO:0000259" key="1">
    <source>
        <dbReference type="PROSITE" id="PS50943"/>
    </source>
</evidence>
<name>A0ABV1IIV4_9ACTN</name>
<evidence type="ECO:0000313" key="2">
    <source>
        <dbReference type="EMBL" id="MEQ2638612.1"/>
    </source>
</evidence>
<dbReference type="Gene3D" id="1.10.260.40">
    <property type="entry name" value="lambda repressor-like DNA-binding domains"/>
    <property type="match status" value="1"/>
</dbReference>
<evidence type="ECO:0000313" key="3">
    <source>
        <dbReference type="Proteomes" id="UP001478817"/>
    </source>
</evidence>
<accession>A0ABV1IIV4</accession>
<gene>
    <name evidence="2" type="ORF">AAAT05_09720</name>
</gene>
<sequence>MDVETNKAIGRCLRDVRKARHLQQRDVAAAMGRPQSFVSKLENGERKFVLAEIFAYARALGMSAHDLLDDVEGALTLPEPSSKVSTGGEKDQC</sequence>
<protein>
    <submittedName>
        <fullName evidence="2">Helix-turn-helix transcriptional regulator</fullName>
    </submittedName>
</protein>
<dbReference type="RefSeq" id="WP_349183290.1">
    <property type="nucleotide sequence ID" value="NZ_JBBNGS010000029.1"/>
</dbReference>
<dbReference type="InterPro" id="IPR001387">
    <property type="entry name" value="Cro/C1-type_HTH"/>
</dbReference>
<dbReference type="SUPFAM" id="SSF47413">
    <property type="entry name" value="lambda repressor-like DNA-binding domains"/>
    <property type="match status" value="1"/>
</dbReference>
<comment type="caution">
    <text evidence="2">The sequence shown here is derived from an EMBL/GenBank/DDBJ whole genome shotgun (WGS) entry which is preliminary data.</text>
</comment>
<dbReference type="InterPro" id="IPR010982">
    <property type="entry name" value="Lambda_DNA-bd_dom_sf"/>
</dbReference>
<reference evidence="2 3" key="1">
    <citation type="submission" date="2024-04" db="EMBL/GenBank/DDBJ databases">
        <title>Human intestinal bacterial collection.</title>
        <authorList>
            <person name="Pauvert C."/>
            <person name="Hitch T.C.A."/>
            <person name="Clavel T."/>
        </authorList>
    </citation>
    <scope>NUCLEOTIDE SEQUENCE [LARGE SCALE GENOMIC DNA]</scope>
    <source>
        <strain evidence="2 3">CLA-AA-H197</strain>
    </source>
</reference>
<dbReference type="PROSITE" id="PS50943">
    <property type="entry name" value="HTH_CROC1"/>
    <property type="match status" value="1"/>
</dbReference>
<keyword evidence="3" id="KW-1185">Reference proteome</keyword>
<organism evidence="2 3">
    <name type="scientific">Paratractidigestivibacter faecalis</name>
    <dbReference type="NCBI Taxonomy" id="2292441"/>
    <lineage>
        <taxon>Bacteria</taxon>
        <taxon>Bacillati</taxon>
        <taxon>Actinomycetota</taxon>
        <taxon>Coriobacteriia</taxon>
        <taxon>Coriobacteriales</taxon>
        <taxon>Atopobiaceae</taxon>
        <taxon>Paratractidigestivibacter</taxon>
    </lineage>
</organism>
<dbReference type="Proteomes" id="UP001478817">
    <property type="component" value="Unassembled WGS sequence"/>
</dbReference>
<dbReference type="EMBL" id="JBBNGS010000029">
    <property type="protein sequence ID" value="MEQ2638612.1"/>
    <property type="molecule type" value="Genomic_DNA"/>
</dbReference>